<comment type="caution">
    <text evidence="1">The sequence shown here is derived from an EMBL/GenBank/DDBJ whole genome shotgun (WGS) entry which is preliminary data.</text>
</comment>
<dbReference type="EMBL" id="CM047736">
    <property type="protein sequence ID" value="KAJ0052915.1"/>
    <property type="molecule type" value="Genomic_DNA"/>
</dbReference>
<evidence type="ECO:0000313" key="1">
    <source>
        <dbReference type="EMBL" id="KAJ0052915.1"/>
    </source>
</evidence>
<proteinExistence type="predicted"/>
<sequence>MASNQQAPGNQQPLVGNQQQGNLQPLNVLQPQQPSGVPSIMMNQPNQQSMPLSGRQPTANMPLMGSLKPSNVPGLQPQQNPTNVQPFFPSQQTPANLQPNIGGQQNPTNVQPHQQHPATNVQQPHTASHQSPSNVHTQTGGHQTPGGNLQHYMGLQRPISGIMQPQLASKPPAANPLMQSAIKHGMGPTARGDRLMFSTSDDNVMLRQIQGTHVPDGREFNVKPLLDIVENIFKQAVPGVEAISAQELLAITDTDDKTYQTSFIGMLEALAYLIDRISCEITCKCSGGGDTHATAISILNMLSSFSWDAKLALALSAFAVTYGEFWLVAQSYTSNQLAKAVAILKQLPEILENASVLKPQFDAIKNLIKAMVDISKCIVEFRQLPTHYITPDVEALSTAMVHIPVAVYWTIRSILACASQLTGLTLLGREHMVSTTEAWELSSLAHKLSNMHSHLLTQLQSCHKHIDEKKHLEAYQNLLHLFDMVHIDNMRIIKALIYQKDDLLPLVDGSTKRRVSLEVLKRKNVLLLISDLDISQEELSILEQIYTEGRSHPTRQESQYEVVWLPILDPTIDWTDAKQKQLETLQTAMPWYTVHHPSLIDRAVIKFIKDVWHFGKRPILVVLDPQGRVVSPNALHMMWIWGTLAFPFTTAREEALWKEETWKLELLVDGIDPTVVNWIVEGRHICLYGGEDIEWIRKFTNAANAVADAANISLGMVYVGKSNPKERVRRISATIAAEKLSYVMSGLTEIWYFWVRIESMWHSKNQLRRTVENDHIMSEIMTMLSYDGSEGGWAVFGKGSSEMIRSKGSTFLTCLQEHNAWKNEVPRKGFLQAMNDYLKQLYSPHHCSRLVLPGTAGMIPEKVVCSECGRIMERYIMYQCCDE</sequence>
<reference evidence="2" key="1">
    <citation type="journal article" date="2023" name="G3 (Bethesda)">
        <title>Genome assembly and association tests identify interacting loci associated with vigor, precocity, and sex in interspecific pistachio rootstocks.</title>
        <authorList>
            <person name="Palmer W."/>
            <person name="Jacygrad E."/>
            <person name="Sagayaradj S."/>
            <person name="Cavanaugh K."/>
            <person name="Han R."/>
            <person name="Bertier L."/>
            <person name="Beede B."/>
            <person name="Kafkas S."/>
            <person name="Golino D."/>
            <person name="Preece J."/>
            <person name="Michelmore R."/>
        </authorList>
    </citation>
    <scope>NUCLEOTIDE SEQUENCE [LARGE SCALE GENOMIC DNA]</scope>
</reference>
<keyword evidence="2" id="KW-1185">Reference proteome</keyword>
<organism evidence="1 2">
    <name type="scientific">Pistacia integerrima</name>
    <dbReference type="NCBI Taxonomy" id="434235"/>
    <lineage>
        <taxon>Eukaryota</taxon>
        <taxon>Viridiplantae</taxon>
        <taxon>Streptophyta</taxon>
        <taxon>Embryophyta</taxon>
        <taxon>Tracheophyta</taxon>
        <taxon>Spermatophyta</taxon>
        <taxon>Magnoliopsida</taxon>
        <taxon>eudicotyledons</taxon>
        <taxon>Gunneridae</taxon>
        <taxon>Pentapetalae</taxon>
        <taxon>rosids</taxon>
        <taxon>malvids</taxon>
        <taxon>Sapindales</taxon>
        <taxon>Anacardiaceae</taxon>
        <taxon>Pistacia</taxon>
    </lineage>
</organism>
<accession>A0ACC0ZI55</accession>
<gene>
    <name evidence="1" type="ORF">Pint_02859</name>
</gene>
<dbReference type="Proteomes" id="UP001163603">
    <property type="component" value="Chromosome 1"/>
</dbReference>
<name>A0ACC0ZI55_9ROSI</name>
<protein>
    <submittedName>
        <fullName evidence="1">Uncharacterized protein</fullName>
    </submittedName>
</protein>
<evidence type="ECO:0000313" key="2">
    <source>
        <dbReference type="Proteomes" id="UP001163603"/>
    </source>
</evidence>